<dbReference type="GeneID" id="94583466"/>
<evidence type="ECO:0000313" key="1">
    <source>
        <dbReference type="EMBL" id="AOW04601.1"/>
    </source>
</evidence>
<dbReference type="Proteomes" id="UP000182444">
    <property type="component" value="Chromosome 1D"/>
</dbReference>
<gene>
    <name evidence="1" type="ORF">YALI1_D32848g</name>
</gene>
<dbReference type="EMBL" id="CP017556">
    <property type="protein sequence ID" value="AOW04601.1"/>
    <property type="molecule type" value="Genomic_DNA"/>
</dbReference>
<name>A0A1D8NG50_YARLL</name>
<reference evidence="1 2" key="1">
    <citation type="journal article" date="2016" name="PLoS ONE">
        <title>Sequence Assembly of Yarrowia lipolytica Strain W29/CLIB89 Shows Transposable Element Diversity.</title>
        <authorList>
            <person name="Magnan C."/>
            <person name="Yu J."/>
            <person name="Chang I."/>
            <person name="Jahn E."/>
            <person name="Kanomata Y."/>
            <person name="Wu J."/>
            <person name="Zeller M."/>
            <person name="Oakes M."/>
            <person name="Baldi P."/>
            <person name="Sandmeyer S."/>
        </authorList>
    </citation>
    <scope>NUCLEOTIDE SEQUENCE [LARGE SCALE GENOMIC DNA]</scope>
    <source>
        <strain evidence="2">CLIB89(W29)</strain>
    </source>
</reference>
<protein>
    <submittedName>
        <fullName evidence="1">Uncharacterized protein</fullName>
    </submittedName>
</protein>
<evidence type="ECO:0000313" key="2">
    <source>
        <dbReference type="Proteomes" id="UP000182444"/>
    </source>
</evidence>
<dbReference type="AlphaFoldDB" id="A0A1D8NG50"/>
<accession>A0A1D8NG50</accession>
<dbReference type="RefSeq" id="XP_068138957.1">
    <property type="nucleotide sequence ID" value="XM_068282856.1"/>
</dbReference>
<sequence length="92" mass="10212">MTSHYNLRPQQGSSTCLAIPTSTLDWFASCEVCSQPLKMLNSTPGTSEPTLLRVLPSPYRRELLDGSFTVSLVDSVSVYCEPIKKMERPSTE</sequence>
<organism evidence="1 2">
    <name type="scientific">Yarrowia lipolytica</name>
    <name type="common">Candida lipolytica</name>
    <dbReference type="NCBI Taxonomy" id="4952"/>
    <lineage>
        <taxon>Eukaryota</taxon>
        <taxon>Fungi</taxon>
        <taxon>Dikarya</taxon>
        <taxon>Ascomycota</taxon>
        <taxon>Saccharomycotina</taxon>
        <taxon>Dipodascomycetes</taxon>
        <taxon>Dipodascales</taxon>
        <taxon>Dipodascales incertae sedis</taxon>
        <taxon>Yarrowia</taxon>
    </lineage>
</organism>
<dbReference type="VEuPathDB" id="FungiDB:YALI1_D32848g"/>
<proteinExistence type="predicted"/>